<organism evidence="3 4">
    <name type="scientific">Crotalaria pallida</name>
    <name type="common">Smooth rattlebox</name>
    <name type="synonym">Crotalaria striata</name>
    <dbReference type="NCBI Taxonomy" id="3830"/>
    <lineage>
        <taxon>Eukaryota</taxon>
        <taxon>Viridiplantae</taxon>
        <taxon>Streptophyta</taxon>
        <taxon>Embryophyta</taxon>
        <taxon>Tracheophyta</taxon>
        <taxon>Spermatophyta</taxon>
        <taxon>Magnoliopsida</taxon>
        <taxon>eudicotyledons</taxon>
        <taxon>Gunneridae</taxon>
        <taxon>Pentapetalae</taxon>
        <taxon>rosids</taxon>
        <taxon>fabids</taxon>
        <taxon>Fabales</taxon>
        <taxon>Fabaceae</taxon>
        <taxon>Papilionoideae</taxon>
        <taxon>50 kb inversion clade</taxon>
        <taxon>genistoids sensu lato</taxon>
        <taxon>core genistoids</taxon>
        <taxon>Crotalarieae</taxon>
        <taxon>Crotalaria</taxon>
    </lineage>
</organism>
<dbReference type="Proteomes" id="UP001372338">
    <property type="component" value="Unassembled WGS sequence"/>
</dbReference>
<keyword evidence="4" id="KW-1185">Reference proteome</keyword>
<dbReference type="Pfam" id="PF00201">
    <property type="entry name" value="UDPGT"/>
    <property type="match status" value="1"/>
</dbReference>
<evidence type="ECO:0000313" key="4">
    <source>
        <dbReference type="Proteomes" id="UP001372338"/>
    </source>
</evidence>
<dbReference type="SUPFAM" id="SSF53756">
    <property type="entry name" value="UDP-Glycosyltransferase/glycogen phosphorylase"/>
    <property type="match status" value="1"/>
</dbReference>
<dbReference type="PANTHER" id="PTHR11926">
    <property type="entry name" value="GLUCOSYL/GLUCURONOSYL TRANSFERASES"/>
    <property type="match status" value="1"/>
</dbReference>
<dbReference type="CDD" id="cd03784">
    <property type="entry name" value="GT1_Gtf-like"/>
    <property type="match status" value="1"/>
</dbReference>
<sequence>MSNPIPTVLILPCPATGHVNPMMTIALKLSEHECNIIFVNTDFNHKRVVKQETNNGLPIKLVSISDGLGAENDRSDAGELCESMLNTMPAMLEKLIEDIHLSGDHKITCIVADMAMGWAMEVAHKLRIRGALFWTASAAMFALTSNTPWLIDNGTIDSEGRPITTGKFQLLPNTSVVMDSSVIWWSKIGDSMLQKKVFNYFVQCIKCINLTEWWLCNTTYELELRVLSSLPKLLPIGPLLRSCDNASTSTTSLGQFWDEDHSCMSWLDQQPRHSVLYVAFGSTTLFDQNQFTELALGLELTNQPFLWVVRQDCNSSNEIAYPSEFQGQRGNIVGWAPQEKVLNHPSIACFVSHCGWNSTMEGLSNGVPFLCWPYYTDQFHNKTYICEELKVGLGFDFDEKGLVSRDEIKMKIDLLLRNDNIRSRSLELKEKLICNIAKRGQSSENLRRFVEWLKE</sequence>
<evidence type="ECO:0000256" key="2">
    <source>
        <dbReference type="ARBA" id="ARBA00022679"/>
    </source>
</evidence>
<comment type="caution">
    <text evidence="3">The sequence shown here is derived from an EMBL/GenBank/DDBJ whole genome shotgun (WGS) entry which is preliminary data.</text>
</comment>
<reference evidence="3 4" key="1">
    <citation type="submission" date="2024-01" db="EMBL/GenBank/DDBJ databases">
        <title>The genomes of 5 underutilized Papilionoideae crops provide insights into root nodulation and disease resistanc.</title>
        <authorList>
            <person name="Yuan L."/>
        </authorList>
    </citation>
    <scope>NUCLEOTIDE SEQUENCE [LARGE SCALE GENOMIC DNA]</scope>
    <source>
        <strain evidence="3">ZHUSHIDOU_FW_LH</strain>
        <tissue evidence="3">Leaf</tissue>
    </source>
</reference>
<dbReference type="EMBL" id="JAYWIO010000004">
    <property type="protein sequence ID" value="KAK7266559.1"/>
    <property type="molecule type" value="Genomic_DNA"/>
</dbReference>
<dbReference type="PANTHER" id="PTHR11926:SF1530">
    <property type="entry name" value="EF-HAND DOMAIN-CONTAINING PROTEIN"/>
    <property type="match status" value="1"/>
</dbReference>
<proteinExistence type="inferred from homology"/>
<name>A0AAN9I6A7_CROPI</name>
<gene>
    <name evidence="3" type="ORF">RIF29_19207</name>
</gene>
<dbReference type="Gene3D" id="3.40.50.2000">
    <property type="entry name" value="Glycogen Phosphorylase B"/>
    <property type="match status" value="2"/>
</dbReference>
<keyword evidence="2" id="KW-0808">Transferase</keyword>
<protein>
    <recommendedName>
        <fullName evidence="5">Glycosyltransferase</fullName>
    </recommendedName>
</protein>
<accession>A0AAN9I6A7</accession>
<evidence type="ECO:0000256" key="1">
    <source>
        <dbReference type="ARBA" id="ARBA00009995"/>
    </source>
</evidence>
<dbReference type="GO" id="GO:0080044">
    <property type="term" value="F:quercetin 7-O-glucosyltransferase activity"/>
    <property type="evidence" value="ECO:0007669"/>
    <property type="project" value="TreeGrafter"/>
</dbReference>
<dbReference type="GO" id="GO:0080043">
    <property type="term" value="F:quercetin 3-O-glucosyltransferase activity"/>
    <property type="evidence" value="ECO:0007669"/>
    <property type="project" value="TreeGrafter"/>
</dbReference>
<dbReference type="InterPro" id="IPR002213">
    <property type="entry name" value="UDP_glucos_trans"/>
</dbReference>
<dbReference type="FunFam" id="3.40.50.2000:FF:000061">
    <property type="entry name" value="UDP-glycosyltransferase 83A1"/>
    <property type="match status" value="1"/>
</dbReference>
<evidence type="ECO:0000313" key="3">
    <source>
        <dbReference type="EMBL" id="KAK7266559.1"/>
    </source>
</evidence>
<evidence type="ECO:0008006" key="5">
    <source>
        <dbReference type="Google" id="ProtNLM"/>
    </source>
</evidence>
<comment type="similarity">
    <text evidence="1">Belongs to the UDP-glycosyltransferase family.</text>
</comment>
<dbReference type="AlphaFoldDB" id="A0AAN9I6A7"/>
<dbReference type="FunFam" id="3.40.50.2000:FF:000108">
    <property type="entry name" value="UDP-glycosyltransferase 83A1"/>
    <property type="match status" value="1"/>
</dbReference>